<dbReference type="AlphaFoldDB" id="A0A261ULW1"/>
<dbReference type="InterPro" id="IPR008168">
    <property type="entry name" value="Cyt_C_IC"/>
</dbReference>
<evidence type="ECO:0000256" key="5">
    <source>
        <dbReference type="ARBA" id="ARBA00023004"/>
    </source>
</evidence>
<evidence type="ECO:0000259" key="9">
    <source>
        <dbReference type="PROSITE" id="PS51007"/>
    </source>
</evidence>
<dbReference type="GO" id="GO:0005506">
    <property type="term" value="F:iron ion binding"/>
    <property type="evidence" value="ECO:0007669"/>
    <property type="project" value="InterPro"/>
</dbReference>
<accession>A0A261ULW1</accession>
<name>A0A261ULW1_9BORD</name>
<evidence type="ECO:0000256" key="1">
    <source>
        <dbReference type="ARBA" id="ARBA00022448"/>
    </source>
</evidence>
<proteinExistence type="predicted"/>
<feature type="domain" description="Cytochrome c" evidence="9">
    <location>
        <begin position="42"/>
        <end position="235"/>
    </location>
</feature>
<evidence type="ECO:0000256" key="4">
    <source>
        <dbReference type="ARBA" id="ARBA00022982"/>
    </source>
</evidence>
<feature type="chain" id="PRO_5012447205" evidence="8">
    <location>
        <begin position="41"/>
        <end position="250"/>
    </location>
</feature>
<sequence>MKGQPTGTPPRQEAPRRTTYRRCAALLLACSAASGGLAVAADGVQTGRGIADNGINGVAACAACHGAKGEGNPAGGFPRLAGQGAEYLAKQLDDIADGVRPSPLMAPIAKGLDPTQRKAVAAYYAGLPPPYSAAAVEASADAAVTPAQRGAWLATRGDWGKNLPACNQCHGPGGVGVGAAIPALAGQSADYLANQLKAWQAGRRSPLPLGLMPAIATRLSPQDIDAVSAYYAGLPGTSAGVTAKAGDKHE</sequence>
<feature type="binding site" description="axial binding residue" evidence="7">
    <location>
        <position position="105"/>
    </location>
    <ligand>
        <name>heme c</name>
        <dbReference type="ChEBI" id="CHEBI:61717"/>
        <label>1</label>
    </ligand>
    <ligandPart>
        <name>Fe</name>
        <dbReference type="ChEBI" id="CHEBI:18248"/>
    </ligandPart>
</feature>
<keyword evidence="5 7" id="KW-0408">Iron</keyword>
<dbReference type="PRINTS" id="PR00605">
    <property type="entry name" value="CYTCHROMECIC"/>
</dbReference>
<keyword evidence="4" id="KW-0249">Electron transport</keyword>
<dbReference type="OrthoDB" id="9773456at2"/>
<protein>
    <submittedName>
        <fullName evidence="10">Cytochrome C</fullName>
    </submittedName>
</protein>
<dbReference type="PROSITE" id="PS51007">
    <property type="entry name" value="CYTC"/>
    <property type="match status" value="1"/>
</dbReference>
<feature type="binding site" description="covalent" evidence="6">
    <location>
        <position position="61"/>
    </location>
    <ligand>
        <name>heme c</name>
        <dbReference type="ChEBI" id="CHEBI:61717"/>
        <label>1</label>
    </ligand>
</feature>
<dbReference type="GO" id="GO:0020037">
    <property type="term" value="F:heme binding"/>
    <property type="evidence" value="ECO:0007669"/>
    <property type="project" value="InterPro"/>
</dbReference>
<dbReference type="GO" id="GO:0009055">
    <property type="term" value="F:electron transfer activity"/>
    <property type="evidence" value="ECO:0007669"/>
    <property type="project" value="InterPro"/>
</dbReference>
<reference evidence="11" key="1">
    <citation type="submission" date="2017-05" db="EMBL/GenBank/DDBJ databases">
        <title>Complete and WGS of Bordetella genogroups.</title>
        <authorList>
            <person name="Spilker T."/>
            <person name="Lipuma J."/>
        </authorList>
    </citation>
    <scope>NUCLEOTIDE SEQUENCE [LARGE SCALE GENOMIC DNA]</scope>
    <source>
        <strain evidence="11">AU8856</strain>
    </source>
</reference>
<feature type="binding site" description="axial binding residue" evidence="7">
    <location>
        <position position="212"/>
    </location>
    <ligand>
        <name>heme c</name>
        <dbReference type="ChEBI" id="CHEBI:61717"/>
        <label>2</label>
    </ligand>
    <ligandPart>
        <name>Fe</name>
        <dbReference type="ChEBI" id="CHEBI:18248"/>
    </ligandPart>
</feature>
<dbReference type="PANTHER" id="PTHR33751">
    <property type="entry name" value="CBB3-TYPE CYTOCHROME C OXIDASE SUBUNIT FIXP"/>
    <property type="match status" value="1"/>
</dbReference>
<keyword evidence="2 6" id="KW-0349">Heme</keyword>
<feature type="signal peptide" evidence="8">
    <location>
        <begin position="1"/>
        <end position="40"/>
    </location>
</feature>
<dbReference type="InterPro" id="IPR009056">
    <property type="entry name" value="Cyt_c-like_dom"/>
</dbReference>
<dbReference type="Pfam" id="PF13442">
    <property type="entry name" value="Cytochrome_CBB3"/>
    <property type="match status" value="1"/>
</dbReference>
<comment type="caution">
    <text evidence="10">The sequence shown here is derived from an EMBL/GenBank/DDBJ whole genome shotgun (WGS) entry which is preliminary data.</text>
</comment>
<keyword evidence="1" id="KW-0813">Transport</keyword>
<gene>
    <name evidence="10" type="ORF">CAL28_27470</name>
</gene>
<evidence type="ECO:0000256" key="7">
    <source>
        <dbReference type="PIRSR" id="PIRSR000005-2"/>
    </source>
</evidence>
<dbReference type="GO" id="GO:0042597">
    <property type="term" value="C:periplasmic space"/>
    <property type="evidence" value="ECO:0007669"/>
    <property type="project" value="InterPro"/>
</dbReference>
<dbReference type="Pfam" id="PF00034">
    <property type="entry name" value="Cytochrom_C"/>
    <property type="match status" value="1"/>
</dbReference>
<dbReference type="EMBL" id="NEVS01000004">
    <property type="protein sequence ID" value="OZI62869.1"/>
    <property type="molecule type" value="Genomic_DNA"/>
</dbReference>
<evidence type="ECO:0000256" key="2">
    <source>
        <dbReference type="ARBA" id="ARBA00022617"/>
    </source>
</evidence>
<organism evidence="10 11">
    <name type="scientific">Bordetella genomosp. 11</name>
    <dbReference type="NCBI Taxonomy" id="1416808"/>
    <lineage>
        <taxon>Bacteria</taxon>
        <taxon>Pseudomonadati</taxon>
        <taxon>Pseudomonadota</taxon>
        <taxon>Betaproteobacteria</taxon>
        <taxon>Burkholderiales</taxon>
        <taxon>Alcaligenaceae</taxon>
        <taxon>Bordetella</taxon>
    </lineage>
</organism>
<feature type="binding site" description="covalent" evidence="6">
    <location>
        <position position="64"/>
    </location>
    <ligand>
        <name>heme c</name>
        <dbReference type="ChEBI" id="CHEBI:61717"/>
        <label>1</label>
    </ligand>
</feature>
<dbReference type="RefSeq" id="WP_094844144.1">
    <property type="nucleotide sequence ID" value="NZ_NEVS01000004.1"/>
</dbReference>
<dbReference type="InterPro" id="IPR050597">
    <property type="entry name" value="Cytochrome_c_Oxidase_Subunit"/>
</dbReference>
<dbReference type="InterPro" id="IPR024167">
    <property type="entry name" value="Cytochrome_c4-like"/>
</dbReference>
<feature type="binding site" description="covalent" evidence="6">
    <location>
        <position position="169"/>
    </location>
    <ligand>
        <name>heme c</name>
        <dbReference type="ChEBI" id="CHEBI:61717"/>
        <label>2</label>
    </ligand>
</feature>
<evidence type="ECO:0000256" key="8">
    <source>
        <dbReference type="SAM" id="SignalP"/>
    </source>
</evidence>
<keyword evidence="3 7" id="KW-0479">Metal-binding</keyword>
<dbReference type="PIRSF" id="PIRSF000005">
    <property type="entry name" value="Cytochrome_c4"/>
    <property type="match status" value="1"/>
</dbReference>
<dbReference type="Proteomes" id="UP000215767">
    <property type="component" value="Unassembled WGS sequence"/>
</dbReference>
<feature type="binding site" description="axial binding residue" evidence="7">
    <location>
        <position position="65"/>
    </location>
    <ligand>
        <name>heme c</name>
        <dbReference type="ChEBI" id="CHEBI:61717"/>
        <label>1</label>
    </ligand>
    <ligandPart>
        <name>Fe</name>
        <dbReference type="ChEBI" id="CHEBI:18248"/>
    </ligandPart>
</feature>
<keyword evidence="11" id="KW-1185">Reference proteome</keyword>
<evidence type="ECO:0000313" key="11">
    <source>
        <dbReference type="Proteomes" id="UP000215767"/>
    </source>
</evidence>
<feature type="binding site" description="covalent" evidence="6">
    <location>
        <position position="166"/>
    </location>
    <ligand>
        <name>heme c</name>
        <dbReference type="ChEBI" id="CHEBI:61717"/>
        <label>2</label>
    </ligand>
</feature>
<dbReference type="SUPFAM" id="SSF46626">
    <property type="entry name" value="Cytochrome c"/>
    <property type="match status" value="2"/>
</dbReference>
<evidence type="ECO:0000256" key="6">
    <source>
        <dbReference type="PIRSR" id="PIRSR000005-1"/>
    </source>
</evidence>
<dbReference type="InterPro" id="IPR036909">
    <property type="entry name" value="Cyt_c-like_dom_sf"/>
</dbReference>
<evidence type="ECO:0000256" key="3">
    <source>
        <dbReference type="ARBA" id="ARBA00022723"/>
    </source>
</evidence>
<comment type="PTM">
    <text evidence="6">Binds 2 heme c groups covalently per subunit.</text>
</comment>
<evidence type="ECO:0000313" key="10">
    <source>
        <dbReference type="EMBL" id="OZI62869.1"/>
    </source>
</evidence>
<dbReference type="Gene3D" id="1.10.760.10">
    <property type="entry name" value="Cytochrome c-like domain"/>
    <property type="match status" value="2"/>
</dbReference>
<dbReference type="PANTHER" id="PTHR33751:SF11">
    <property type="entry name" value="BLL4483 PROTEIN"/>
    <property type="match status" value="1"/>
</dbReference>
<keyword evidence="8" id="KW-0732">Signal</keyword>
<feature type="binding site" description="axial binding residue" evidence="7">
    <location>
        <position position="170"/>
    </location>
    <ligand>
        <name>heme c</name>
        <dbReference type="ChEBI" id="CHEBI:61717"/>
        <label>2</label>
    </ligand>
    <ligandPart>
        <name>Fe</name>
        <dbReference type="ChEBI" id="CHEBI:18248"/>
    </ligandPart>
</feature>